<dbReference type="RefSeq" id="WP_096408408.1">
    <property type="nucleotide sequence ID" value="NZ_AP017372.2"/>
</dbReference>
<keyword evidence="2" id="KW-1185">Reference proteome</keyword>
<evidence type="ECO:0000313" key="1">
    <source>
        <dbReference type="EMBL" id="BAU57414.1"/>
    </source>
</evidence>
<protein>
    <submittedName>
        <fullName evidence="1">CRISPR-associated protein</fullName>
    </submittedName>
</protein>
<reference evidence="1" key="1">
    <citation type="submission" date="2016-02" db="EMBL/GenBank/DDBJ databases">
        <title>Halorhodospira halochloris DSM-1059 complete genome, version 2.</title>
        <authorList>
            <person name="Tsukatani Y."/>
        </authorList>
    </citation>
    <scope>NUCLEOTIDE SEQUENCE</scope>
    <source>
        <strain evidence="1">DSM 1059</strain>
    </source>
</reference>
<dbReference type="InterPro" id="IPR010179">
    <property type="entry name" value="CRISPR-assoc_prot_Cse3"/>
</dbReference>
<dbReference type="Gene3D" id="3.30.70.1210">
    <property type="entry name" value="Crispr-associated protein, domain 2"/>
    <property type="match status" value="1"/>
</dbReference>
<dbReference type="SUPFAM" id="SSF117987">
    <property type="entry name" value="CRISPR-associated protein"/>
    <property type="match status" value="2"/>
</dbReference>
<evidence type="ECO:0000313" key="2">
    <source>
        <dbReference type="Proteomes" id="UP000218890"/>
    </source>
</evidence>
<sequence length="233" mass="26660">MFLSRVHINPQALTPKNLMPVLEGDSYRNHQLLWRLFTEEDERPFLFRQEFEHSFDSSSGKPRGLPLFYVLSRVEPQADSELFSCEVKSFEPKLSAGQQLAFKLRANPVVAKREEGRKNSRHHDVLMDAKRAAKDNGVTDKVAIRCYMDEAAQSWLANKGRSEKAGYTLQSAPEVSGYQQHVHRRKGRDIRFSSVDFQGILTVNDPERFAQSLAEGIGRSRAFGCGMWMVRRV</sequence>
<dbReference type="SMART" id="SM01101">
    <property type="entry name" value="CRISPR_assoc"/>
    <property type="match status" value="1"/>
</dbReference>
<dbReference type="Proteomes" id="UP000218890">
    <property type="component" value="Chromosome"/>
</dbReference>
<dbReference type="NCBIfam" id="TIGR01907">
    <property type="entry name" value="casE_Cse3"/>
    <property type="match status" value="1"/>
</dbReference>
<dbReference type="Pfam" id="PF08798">
    <property type="entry name" value="CRISPR_assoc"/>
    <property type="match status" value="1"/>
</dbReference>
<gene>
    <name evidence="1" type="ORF">HH1059_07260</name>
</gene>
<dbReference type="KEGG" id="hhk:HH1059_07260"/>
<organism evidence="1 2">
    <name type="scientific">Halorhodospira halochloris</name>
    <name type="common">Ectothiorhodospira halochloris</name>
    <dbReference type="NCBI Taxonomy" id="1052"/>
    <lineage>
        <taxon>Bacteria</taxon>
        <taxon>Pseudomonadati</taxon>
        <taxon>Pseudomonadota</taxon>
        <taxon>Gammaproteobacteria</taxon>
        <taxon>Chromatiales</taxon>
        <taxon>Ectothiorhodospiraceae</taxon>
        <taxon>Halorhodospira</taxon>
    </lineage>
</organism>
<name>A0A0X8XC07_HALHR</name>
<dbReference type="OrthoDB" id="9795689at2"/>
<accession>A0A0X8XC07</accession>
<dbReference type="CDD" id="cd09727">
    <property type="entry name" value="Cas6_I-E"/>
    <property type="match status" value="1"/>
</dbReference>
<proteinExistence type="predicted"/>
<dbReference type="Gene3D" id="3.30.70.1200">
    <property type="entry name" value="Crispr-associated protein, domain 1"/>
    <property type="match status" value="1"/>
</dbReference>
<dbReference type="AlphaFoldDB" id="A0A0X8XC07"/>
<dbReference type="EMBL" id="AP017372">
    <property type="protein sequence ID" value="BAU57414.1"/>
    <property type="molecule type" value="Genomic_DNA"/>
</dbReference>